<dbReference type="AlphaFoldDB" id="A0A1I4UZ49"/>
<dbReference type="RefSeq" id="WP_093395549.1">
    <property type="nucleotide sequence ID" value="NZ_FOUU01000007.1"/>
</dbReference>
<organism evidence="1 2">
    <name type="scientific">Thermodesulforhabdus norvegica</name>
    <dbReference type="NCBI Taxonomy" id="39841"/>
    <lineage>
        <taxon>Bacteria</taxon>
        <taxon>Pseudomonadati</taxon>
        <taxon>Thermodesulfobacteriota</taxon>
        <taxon>Syntrophobacteria</taxon>
        <taxon>Syntrophobacterales</taxon>
        <taxon>Thermodesulforhabdaceae</taxon>
        <taxon>Thermodesulforhabdus</taxon>
    </lineage>
</organism>
<evidence type="ECO:0000313" key="2">
    <source>
        <dbReference type="Proteomes" id="UP000199611"/>
    </source>
</evidence>
<dbReference type="OrthoDB" id="5524890at2"/>
<keyword evidence="2" id="KW-1185">Reference proteome</keyword>
<dbReference type="EMBL" id="FOUU01000007">
    <property type="protein sequence ID" value="SFM94201.1"/>
    <property type="molecule type" value="Genomic_DNA"/>
</dbReference>
<proteinExistence type="predicted"/>
<reference evidence="2" key="1">
    <citation type="submission" date="2016-10" db="EMBL/GenBank/DDBJ databases">
        <authorList>
            <person name="Varghese N."/>
            <person name="Submissions S."/>
        </authorList>
    </citation>
    <scope>NUCLEOTIDE SEQUENCE [LARGE SCALE GENOMIC DNA]</scope>
    <source>
        <strain evidence="2">DSM 9990</strain>
    </source>
</reference>
<dbReference type="Proteomes" id="UP000199611">
    <property type="component" value="Unassembled WGS sequence"/>
</dbReference>
<sequence length="130" mass="14639">MKFLRLTMPYIDLSFTVIPEKRLEKRILTPFGLCDVVVKTVGPKNGDVLKYEVSVDGDLASWLYDLSLKTPGFRQAVKDFVHQLVVEDLLRVFPLSEGKVCELEIKGCDASICVRDEPCFPSDELSIEDG</sequence>
<name>A0A1I4UZ49_9BACT</name>
<evidence type="ECO:0000313" key="1">
    <source>
        <dbReference type="EMBL" id="SFM94201.1"/>
    </source>
</evidence>
<protein>
    <submittedName>
        <fullName evidence="1">Uncharacterized protein</fullName>
    </submittedName>
</protein>
<gene>
    <name evidence="1" type="ORF">SAMN05660836_02053</name>
</gene>
<accession>A0A1I4UZ49</accession>